<feature type="compositionally biased region" description="Basic and acidic residues" evidence="1">
    <location>
        <begin position="240"/>
        <end position="254"/>
    </location>
</feature>
<dbReference type="AlphaFoldDB" id="A0A2P6NJ60"/>
<organism evidence="2 3">
    <name type="scientific">Planoprotostelium fungivorum</name>
    <dbReference type="NCBI Taxonomy" id="1890364"/>
    <lineage>
        <taxon>Eukaryota</taxon>
        <taxon>Amoebozoa</taxon>
        <taxon>Evosea</taxon>
        <taxon>Variosea</taxon>
        <taxon>Cavosteliida</taxon>
        <taxon>Cavosteliaceae</taxon>
        <taxon>Planoprotostelium</taxon>
    </lineage>
</organism>
<feature type="region of interest" description="Disordered" evidence="1">
    <location>
        <begin position="240"/>
        <end position="283"/>
    </location>
</feature>
<evidence type="ECO:0000256" key="1">
    <source>
        <dbReference type="SAM" id="MobiDB-lite"/>
    </source>
</evidence>
<proteinExistence type="predicted"/>
<name>A0A2P6NJ60_9EUKA</name>
<dbReference type="OrthoDB" id="15828at2759"/>
<dbReference type="InterPro" id="IPR029058">
    <property type="entry name" value="AB_hydrolase_fold"/>
</dbReference>
<feature type="compositionally biased region" description="Basic and acidic residues" evidence="1">
    <location>
        <begin position="364"/>
        <end position="388"/>
    </location>
</feature>
<evidence type="ECO:0000313" key="3">
    <source>
        <dbReference type="Proteomes" id="UP000241769"/>
    </source>
</evidence>
<feature type="compositionally biased region" description="Basic and acidic residues" evidence="1">
    <location>
        <begin position="593"/>
        <end position="610"/>
    </location>
</feature>
<gene>
    <name evidence="2" type="ORF">PROFUN_08592</name>
</gene>
<evidence type="ECO:0008006" key="4">
    <source>
        <dbReference type="Google" id="ProtNLM"/>
    </source>
</evidence>
<dbReference type="SUPFAM" id="SSF53474">
    <property type="entry name" value="alpha/beta-Hydrolases"/>
    <property type="match status" value="1"/>
</dbReference>
<accession>A0A2P6NJ60</accession>
<keyword evidence="3" id="KW-1185">Reference proteome</keyword>
<feature type="compositionally biased region" description="Polar residues" evidence="1">
    <location>
        <begin position="574"/>
        <end position="590"/>
    </location>
</feature>
<feature type="compositionally biased region" description="Polar residues" evidence="1">
    <location>
        <begin position="270"/>
        <end position="283"/>
    </location>
</feature>
<reference evidence="2 3" key="1">
    <citation type="journal article" date="2018" name="Genome Biol. Evol.">
        <title>Multiple Roots of Fruiting Body Formation in Amoebozoa.</title>
        <authorList>
            <person name="Hillmann F."/>
            <person name="Forbes G."/>
            <person name="Novohradska S."/>
            <person name="Ferling I."/>
            <person name="Riege K."/>
            <person name="Groth M."/>
            <person name="Westermann M."/>
            <person name="Marz M."/>
            <person name="Spaller T."/>
            <person name="Winckler T."/>
            <person name="Schaap P."/>
            <person name="Glockner G."/>
        </authorList>
    </citation>
    <scope>NUCLEOTIDE SEQUENCE [LARGE SCALE GENOMIC DNA]</scope>
    <source>
        <strain evidence="2 3">Jena</strain>
    </source>
</reference>
<comment type="caution">
    <text evidence="2">The sequence shown here is derived from an EMBL/GenBank/DDBJ whole genome shotgun (WGS) entry which is preliminary data.</text>
</comment>
<dbReference type="STRING" id="1890364.A0A2P6NJ60"/>
<feature type="compositionally biased region" description="Polar residues" evidence="1">
    <location>
        <begin position="414"/>
        <end position="430"/>
    </location>
</feature>
<dbReference type="InterPro" id="IPR013783">
    <property type="entry name" value="Ig-like_fold"/>
</dbReference>
<dbReference type="Gene3D" id="3.40.50.1820">
    <property type="entry name" value="alpha/beta hydrolase"/>
    <property type="match status" value="1"/>
</dbReference>
<protein>
    <recommendedName>
        <fullName evidence="4">GPI inositol-deacylase</fullName>
    </recommendedName>
</protein>
<dbReference type="EMBL" id="MDYQ01000071">
    <property type="protein sequence ID" value="PRP83995.1"/>
    <property type="molecule type" value="Genomic_DNA"/>
</dbReference>
<dbReference type="InParanoid" id="A0A2P6NJ60"/>
<evidence type="ECO:0000313" key="2">
    <source>
        <dbReference type="EMBL" id="PRP83995.1"/>
    </source>
</evidence>
<dbReference type="PANTHER" id="PTHR11440">
    <property type="entry name" value="LECITHIN-CHOLESTEROL ACYLTRANSFERASE-RELATED"/>
    <property type="match status" value="1"/>
</dbReference>
<feature type="region of interest" description="Disordered" evidence="1">
    <location>
        <begin position="342"/>
        <end position="432"/>
    </location>
</feature>
<feature type="region of interest" description="Disordered" evidence="1">
    <location>
        <begin position="553"/>
        <end position="612"/>
    </location>
</feature>
<dbReference type="Proteomes" id="UP000241769">
    <property type="component" value="Unassembled WGS sequence"/>
</dbReference>
<sequence length="794" mass="89650">MENEGGSSDPSIVDKVMEAAECFPVHLADLLHSGTTESSRTTSAIAIGQMELPNPSVTSPVRYVKLGGIAFNRIQVGRRRTVIFTVANTGTEGTTMTVEKMRVIQVDPNLLTSSPATLDSTLTFHNRIHSPISHMVTESEPIQKTECPFYLSLTPKLPIHLKHQHEVECHVVFEPSQAGFYAAVIEISTRFPHPRQRITLHGEAEIQTHPQQIFYDNRMTSEATYRSPSQSYLLSQHQYKGIDEDSRGQRREQEENSMTTPVTGPVPYSAHSTKSPLASLQQSQTITERFNQIDESIADILRALQLTKRNSPKIASPQGLNDTQRIDMKSLTADLSDLSSLSSLDDHRYSDREEESIQTSTMSEEDRLLFEEMRTPDKKRDASDHWKSFLDGSSRSSTPPVDKMSDLYLRTGKHSPSSKTPAKQPTTPQIASLFKPPDYSEPFWTEKMQVENTPVSNKSRRVTQRWNSDAVTELNYKWDEKLVLDKEIPVLPVVFCHGLLGFDQLGPLHYWRGIKKDLESKGIKTIIMRVPPTDSIEGRALFLRDSLNKAMEQMQAENKGDLAVAETHRREQGGTVTQSERLGSGSQPNPSRGHKEKESPPTKRTDERSRQTVNKVHIIGHSMAGLDCRYLISQLGGHEYVFSLTTLGTPHRGSSAADYTLRRWGEQFRVLNLLKLLGIKTGAWKNLTRRYLVREFNTRVKNHPDVQYYSVSGGGDKAVSKFSLMRIFYKLMLEHEGPNDGLVSVQSAKWGQHLGIVEMDHLEMVNWSLSKDTLYLYRNIARLLAEKEKEAGIQ</sequence>
<dbReference type="Gene3D" id="2.60.40.10">
    <property type="entry name" value="Immunoglobulins"/>
    <property type="match status" value="1"/>
</dbReference>